<reference evidence="2" key="1">
    <citation type="journal article" date="2021" name="Microb. Physiol.">
        <title>Proteogenomic Insights into the Physiology of Marine, Sulfate-Reducing, Filamentous Desulfonema limicola and Desulfonema magnum.</title>
        <authorList>
            <person name="Schnaars V."/>
            <person name="Wohlbrand L."/>
            <person name="Scheve S."/>
            <person name="Hinrichs C."/>
            <person name="Reinhardt R."/>
            <person name="Rabus R."/>
        </authorList>
    </citation>
    <scope>NUCLEOTIDE SEQUENCE</scope>
    <source>
        <strain evidence="2">4be13</strain>
    </source>
</reference>
<dbReference type="Pfam" id="PF04338">
    <property type="entry name" value="DUF481"/>
    <property type="match status" value="1"/>
</dbReference>
<dbReference type="EMBL" id="CP061800">
    <property type="protein sequence ID" value="QTA87811.1"/>
    <property type="molecule type" value="Genomic_DNA"/>
</dbReference>
<accession>A0A975BLR3</accession>
<sequence length="331" mass="37721">MKIFLKYFVIWLLSTLVLAPLTSIAHDAQSDQDLPIVLAQAEVPQKSPEISEESSWISNGKDLGPWWNQNPKKYEPIPRPLLCHVEASYTYSEKTGNTEQTGNKGNFALILRKGILTSDTNYTISKADTTMSLNGVSTSLNDQFLREIMTLALTERLSLGVGAAWERNASQYIENRVSYFGGLMGVVVDSPNLNVWMSASYGFSDMEYMNENIQKGKYADFPSVEDYDYNTLYFLQKLHWDITETISFSENANYVFDLDNSDYYNWKLGLSLNFKLTKAISFLTSYTIRYENNAFNNAVQDYLDEKRQTERGIGDMEKKDTSLSFGIKVSF</sequence>
<organism evidence="2 3">
    <name type="scientific">Desulfonema magnum</name>
    <dbReference type="NCBI Taxonomy" id="45655"/>
    <lineage>
        <taxon>Bacteria</taxon>
        <taxon>Pseudomonadati</taxon>
        <taxon>Thermodesulfobacteriota</taxon>
        <taxon>Desulfobacteria</taxon>
        <taxon>Desulfobacterales</taxon>
        <taxon>Desulfococcaceae</taxon>
        <taxon>Desulfonema</taxon>
    </lineage>
</organism>
<keyword evidence="3" id="KW-1185">Reference proteome</keyword>
<dbReference type="AlphaFoldDB" id="A0A975BLR3"/>
<proteinExistence type="predicted"/>
<gene>
    <name evidence="2" type="ORF">dnm_038480</name>
</gene>
<protein>
    <submittedName>
        <fullName evidence="2">DUF481</fullName>
    </submittedName>
</protein>
<keyword evidence="1" id="KW-0732">Signal</keyword>
<dbReference type="InterPro" id="IPR007433">
    <property type="entry name" value="DUF481"/>
</dbReference>
<evidence type="ECO:0000256" key="1">
    <source>
        <dbReference type="SAM" id="SignalP"/>
    </source>
</evidence>
<dbReference type="RefSeq" id="WP_207682846.1">
    <property type="nucleotide sequence ID" value="NZ_CP061800.1"/>
</dbReference>
<evidence type="ECO:0000313" key="3">
    <source>
        <dbReference type="Proteomes" id="UP000663722"/>
    </source>
</evidence>
<feature type="signal peptide" evidence="1">
    <location>
        <begin position="1"/>
        <end position="25"/>
    </location>
</feature>
<dbReference type="Proteomes" id="UP000663722">
    <property type="component" value="Chromosome"/>
</dbReference>
<evidence type="ECO:0000313" key="2">
    <source>
        <dbReference type="EMBL" id="QTA87811.1"/>
    </source>
</evidence>
<name>A0A975BLR3_9BACT</name>
<feature type="chain" id="PRO_5036939068" evidence="1">
    <location>
        <begin position="26"/>
        <end position="331"/>
    </location>
</feature>
<dbReference type="KEGG" id="dmm:dnm_038480"/>